<dbReference type="SUPFAM" id="SSF51905">
    <property type="entry name" value="FAD/NAD(P)-binding domain"/>
    <property type="match status" value="1"/>
</dbReference>
<dbReference type="EMBL" id="CP045429">
    <property type="protein sequence ID" value="QPB82434.1"/>
    <property type="molecule type" value="Genomic_DNA"/>
</dbReference>
<dbReference type="STRING" id="43658.AT705_17435"/>
<dbReference type="GO" id="GO:0019168">
    <property type="term" value="F:2-polyprenylphenol 6-hydroxylase activity"/>
    <property type="evidence" value="ECO:0007669"/>
    <property type="project" value="TreeGrafter"/>
</dbReference>
<dbReference type="InterPro" id="IPR036188">
    <property type="entry name" value="FAD/NAD-bd_sf"/>
</dbReference>
<name>A0A5S3UTT4_9GAMM</name>
<keyword evidence="7" id="KW-0503">Monooxygenase</keyword>
<evidence type="ECO:0000256" key="1">
    <source>
        <dbReference type="ARBA" id="ARBA00001974"/>
    </source>
</evidence>
<evidence type="ECO:0000256" key="7">
    <source>
        <dbReference type="ARBA" id="ARBA00023033"/>
    </source>
</evidence>
<organism evidence="9 10">
    <name type="scientific">Pseudoalteromonas rubra</name>
    <dbReference type="NCBI Taxonomy" id="43658"/>
    <lineage>
        <taxon>Bacteria</taxon>
        <taxon>Pseudomonadati</taxon>
        <taxon>Pseudomonadota</taxon>
        <taxon>Gammaproteobacteria</taxon>
        <taxon>Alteromonadales</taxon>
        <taxon>Pseudoalteromonadaceae</taxon>
        <taxon>Pseudoalteromonas</taxon>
    </lineage>
</organism>
<accession>A0A5S3UTT4</accession>
<comment type="similarity">
    <text evidence="3">Belongs to the UbiH/COQ6 family.</text>
</comment>
<feature type="domain" description="FAD-binding" evidence="8">
    <location>
        <begin position="4"/>
        <end position="342"/>
    </location>
</feature>
<reference evidence="9 10" key="1">
    <citation type="submission" date="2019-10" db="EMBL/GenBank/DDBJ databases">
        <title>Pseudoalteromonas rubra S4059.</title>
        <authorList>
            <person name="Paulsen S."/>
            <person name="Wang X."/>
        </authorList>
    </citation>
    <scope>NUCLEOTIDE SEQUENCE [LARGE SCALE GENOMIC DNA]</scope>
    <source>
        <strain evidence="9 10">S4059</strain>
    </source>
</reference>
<dbReference type="InterPro" id="IPR010971">
    <property type="entry name" value="UbiH/COQ6"/>
</dbReference>
<dbReference type="InterPro" id="IPR002938">
    <property type="entry name" value="FAD-bd"/>
</dbReference>
<keyword evidence="5" id="KW-0274">FAD</keyword>
<comment type="cofactor">
    <cofactor evidence="1">
        <name>FAD</name>
        <dbReference type="ChEBI" id="CHEBI:57692"/>
    </cofactor>
</comment>
<protein>
    <submittedName>
        <fullName evidence="9">NAD(P)-binding protein</fullName>
    </submittedName>
</protein>
<comment type="pathway">
    <text evidence="2">Cofactor biosynthesis; ubiquinone biosynthesis.</text>
</comment>
<evidence type="ECO:0000259" key="8">
    <source>
        <dbReference type="Pfam" id="PF01494"/>
    </source>
</evidence>
<dbReference type="UniPathway" id="UPA00232"/>
<evidence type="ECO:0000313" key="10">
    <source>
        <dbReference type="Proteomes" id="UP000305729"/>
    </source>
</evidence>
<evidence type="ECO:0000256" key="2">
    <source>
        <dbReference type="ARBA" id="ARBA00004749"/>
    </source>
</evidence>
<keyword evidence="4" id="KW-0285">Flavoprotein</keyword>
<evidence type="ECO:0000256" key="3">
    <source>
        <dbReference type="ARBA" id="ARBA00005349"/>
    </source>
</evidence>
<dbReference type="GO" id="GO:0006744">
    <property type="term" value="P:ubiquinone biosynthetic process"/>
    <property type="evidence" value="ECO:0007669"/>
    <property type="project" value="UniProtKB-UniPathway"/>
</dbReference>
<proteinExistence type="inferred from homology"/>
<dbReference type="NCBIfam" id="TIGR01988">
    <property type="entry name" value="Ubi-OHases"/>
    <property type="match status" value="1"/>
</dbReference>
<dbReference type="InterPro" id="IPR051205">
    <property type="entry name" value="UbiH/COQ6_monooxygenase"/>
</dbReference>
<dbReference type="Gene3D" id="3.50.50.60">
    <property type="entry name" value="FAD/NAD(P)-binding domain"/>
    <property type="match status" value="2"/>
</dbReference>
<gene>
    <name evidence="9" type="ORF">CWC22_005305</name>
</gene>
<dbReference type="Proteomes" id="UP000305729">
    <property type="component" value="Chromosome 1"/>
</dbReference>
<dbReference type="AlphaFoldDB" id="A0A5S3UTT4"/>
<keyword evidence="6" id="KW-0560">Oxidoreductase</keyword>
<dbReference type="RefSeq" id="WP_138538879.1">
    <property type="nucleotide sequence ID" value="NZ_CP045429.1"/>
</dbReference>
<sequence length="388" mass="42202">MQQVQVCIVGGGCVGLALALGLAKHNVSVMVLDAGPEPQPLNEAYAARVSAISLASQSLFESLGVWDAIKAQRATAYRKMSVCDADSFGRIQFNAQQLALPELGHIIENDAIRYALYQALQQHSQASLMFGSRYQSIHQTDSDVLITLEQGMPVMAKLLVAADGANSGVRSQFKLPISFWDYDHHAIVATIKTEQPHDATARQVFLPEGPLALLPLSDPHTHSIVWSTAPEHARELMAMDELSFNKALSAASDLLCGLCTVQGERAVFPLTMRYAQQWLTGKVVLMGDAAHTIHPLAGLGMNLGLKDAAHLIKALSGESEEFASHRTLREYERSRKLDAQKHIAMMQGLKELFSGSHPLKKLVRGVGLNVVDNLGPIKDLFVQQAIGE</sequence>
<evidence type="ECO:0000256" key="4">
    <source>
        <dbReference type="ARBA" id="ARBA00022630"/>
    </source>
</evidence>
<dbReference type="PANTHER" id="PTHR43876">
    <property type="entry name" value="UBIQUINONE BIOSYNTHESIS MONOOXYGENASE COQ6, MITOCHONDRIAL"/>
    <property type="match status" value="1"/>
</dbReference>
<evidence type="ECO:0000256" key="6">
    <source>
        <dbReference type="ARBA" id="ARBA00023002"/>
    </source>
</evidence>
<dbReference type="PANTHER" id="PTHR43876:SF7">
    <property type="entry name" value="UBIQUINONE BIOSYNTHESIS MONOOXYGENASE COQ6, MITOCHONDRIAL"/>
    <property type="match status" value="1"/>
</dbReference>
<evidence type="ECO:0000256" key="5">
    <source>
        <dbReference type="ARBA" id="ARBA00022827"/>
    </source>
</evidence>
<evidence type="ECO:0000313" key="9">
    <source>
        <dbReference type="EMBL" id="QPB82434.1"/>
    </source>
</evidence>
<dbReference type="PRINTS" id="PR00420">
    <property type="entry name" value="RNGMNOXGNASE"/>
</dbReference>
<dbReference type="GO" id="GO:0071949">
    <property type="term" value="F:FAD binding"/>
    <property type="evidence" value="ECO:0007669"/>
    <property type="project" value="InterPro"/>
</dbReference>
<dbReference type="Pfam" id="PF01494">
    <property type="entry name" value="FAD_binding_3"/>
    <property type="match status" value="1"/>
</dbReference>